<dbReference type="Gene3D" id="3.40.50.2000">
    <property type="entry name" value="Glycogen Phosphorylase B"/>
    <property type="match status" value="2"/>
</dbReference>
<organism evidence="1 2">
    <name type="scientific">Bacteriovorax stolpii</name>
    <name type="common">Bdellovibrio stolpii</name>
    <dbReference type="NCBI Taxonomy" id="960"/>
    <lineage>
        <taxon>Bacteria</taxon>
        <taxon>Pseudomonadati</taxon>
        <taxon>Bdellovibrionota</taxon>
        <taxon>Bacteriovoracia</taxon>
        <taxon>Bacteriovoracales</taxon>
        <taxon>Bacteriovoracaceae</taxon>
        <taxon>Bacteriovorax</taxon>
    </lineage>
</organism>
<accession>A0A2K9NUM2</accession>
<evidence type="ECO:0000313" key="1">
    <source>
        <dbReference type="EMBL" id="AUN99177.1"/>
    </source>
</evidence>
<dbReference type="Proteomes" id="UP000235584">
    <property type="component" value="Chromosome"/>
</dbReference>
<dbReference type="PANTHER" id="PTHR45947:SF3">
    <property type="entry name" value="SULFOQUINOVOSYL TRANSFERASE SQD2"/>
    <property type="match status" value="1"/>
</dbReference>
<proteinExistence type="predicted"/>
<dbReference type="Pfam" id="PF00534">
    <property type="entry name" value="Glycos_transf_1"/>
    <property type="match status" value="1"/>
</dbReference>
<sequence length="371" mass="42951">MTFKMRIVHVAQFLGIGGLEKIVYHLALEQQKRGHTVDIYIYDHERTWVDFFRKSGLNVITPELKKPGYDFSLLKRMDHDFQGYDVIHSHDLNPLMYLGPLRLWKKLTFKKWGKLIHTTHGLDHIDNYPRGKLYQQIFSRFADKMIGVSEKIGLFYTRDIGLAAKKVAVIQNGISTYEGEITPEMRAEKKAWLAARHGLDITRPIILSLSRVVPLKDQKFLIEALKKRPFYQLIVAGPPSEQAYYDELKKMEDQNIKMVGSQELVADYNMGSDMYVSASTHEGIPVAVLEAMAVETPCLVSKIPGHMTLLKYGDYVELFKLHDQDDFLNKFDEMFARIYQTQKNAQKARGLVEDHYSVKTMVNNYFKEYEA</sequence>
<dbReference type="Pfam" id="PF13439">
    <property type="entry name" value="Glyco_transf_4"/>
    <property type="match status" value="1"/>
</dbReference>
<dbReference type="AlphaFoldDB" id="A0A2K9NUM2"/>
<dbReference type="GO" id="GO:0016757">
    <property type="term" value="F:glycosyltransferase activity"/>
    <property type="evidence" value="ECO:0007669"/>
    <property type="project" value="InterPro"/>
</dbReference>
<gene>
    <name evidence="1" type="ORF">C0V70_13910</name>
</gene>
<protein>
    <submittedName>
        <fullName evidence="1">Uncharacterized protein</fullName>
    </submittedName>
</protein>
<dbReference type="KEGG" id="bsto:C0V70_13910"/>
<dbReference type="CDD" id="cd03801">
    <property type="entry name" value="GT4_PimA-like"/>
    <property type="match status" value="1"/>
</dbReference>
<name>A0A2K9NUM2_BACTC</name>
<keyword evidence="2" id="KW-1185">Reference proteome</keyword>
<evidence type="ECO:0000313" key="2">
    <source>
        <dbReference type="Proteomes" id="UP000235584"/>
    </source>
</evidence>
<dbReference type="InterPro" id="IPR050194">
    <property type="entry name" value="Glycosyltransferase_grp1"/>
</dbReference>
<dbReference type="InterPro" id="IPR028098">
    <property type="entry name" value="Glyco_trans_4-like_N"/>
</dbReference>
<reference evidence="1 2" key="1">
    <citation type="submission" date="2018-01" db="EMBL/GenBank/DDBJ databases">
        <title>Complete genome sequence of Bacteriovorax stolpii DSM12778.</title>
        <authorList>
            <person name="Tang B."/>
            <person name="Chang J."/>
        </authorList>
    </citation>
    <scope>NUCLEOTIDE SEQUENCE [LARGE SCALE GENOMIC DNA]</scope>
    <source>
        <strain evidence="1 2">DSM 12778</strain>
    </source>
</reference>
<dbReference type="PANTHER" id="PTHR45947">
    <property type="entry name" value="SULFOQUINOVOSYL TRANSFERASE SQD2"/>
    <property type="match status" value="1"/>
</dbReference>
<dbReference type="SUPFAM" id="SSF53756">
    <property type="entry name" value="UDP-Glycosyltransferase/glycogen phosphorylase"/>
    <property type="match status" value="1"/>
</dbReference>
<dbReference type="InterPro" id="IPR001296">
    <property type="entry name" value="Glyco_trans_1"/>
</dbReference>
<dbReference type="EMBL" id="CP025704">
    <property type="protein sequence ID" value="AUN99177.1"/>
    <property type="molecule type" value="Genomic_DNA"/>
</dbReference>